<dbReference type="OrthoDB" id="5327097at2"/>
<dbReference type="STRING" id="1069081.SAMN05660197_1454"/>
<keyword evidence="1" id="KW-0732">Signal</keyword>
<dbReference type="AlphaFoldDB" id="A0A1W1WV77"/>
<evidence type="ECO:0000256" key="1">
    <source>
        <dbReference type="SAM" id="SignalP"/>
    </source>
</evidence>
<protein>
    <submittedName>
        <fullName evidence="2">Uncharacterized protein</fullName>
    </submittedName>
</protein>
<reference evidence="3" key="1">
    <citation type="submission" date="2017-04" db="EMBL/GenBank/DDBJ databases">
        <authorList>
            <person name="Varghese N."/>
            <person name="Submissions S."/>
        </authorList>
    </citation>
    <scope>NUCLEOTIDE SEQUENCE [LARGE SCALE GENOMIC DNA]</scope>
    <source>
        <strain evidence="3">DSM 16512</strain>
    </source>
</reference>
<sequence>MGYKLLIFVTFFSSFILANTQYPDIDRLIEQVKTKRVGLSKKEIEKLQNPFINEKKLQKIIKKQKVAKKKPKRRIHLKLYSIFNNRAKINGKWYTIGNTIYGYRLVKIDKGKKRVILFKKKRMLVLYLNNVNKRKFKLLKM</sequence>
<gene>
    <name evidence="2" type="ORF">SAMN05660197_1454</name>
</gene>
<keyword evidence="3" id="KW-1185">Reference proteome</keyword>
<dbReference type="EMBL" id="FWWZ01000001">
    <property type="protein sequence ID" value="SMC09633.1"/>
    <property type="molecule type" value="Genomic_DNA"/>
</dbReference>
<evidence type="ECO:0000313" key="3">
    <source>
        <dbReference type="Proteomes" id="UP000192602"/>
    </source>
</evidence>
<dbReference type="RefSeq" id="WP_084275849.1">
    <property type="nucleotide sequence ID" value="NZ_AP026671.1"/>
</dbReference>
<organism evidence="2 3">
    <name type="scientific">Nitratiruptor tergarcus DSM 16512</name>
    <dbReference type="NCBI Taxonomy" id="1069081"/>
    <lineage>
        <taxon>Bacteria</taxon>
        <taxon>Pseudomonadati</taxon>
        <taxon>Campylobacterota</taxon>
        <taxon>Epsilonproteobacteria</taxon>
        <taxon>Nautiliales</taxon>
        <taxon>Nitratiruptoraceae</taxon>
        <taxon>Nitratiruptor</taxon>
    </lineage>
</organism>
<name>A0A1W1WV77_9BACT</name>
<proteinExistence type="predicted"/>
<feature type="signal peptide" evidence="1">
    <location>
        <begin position="1"/>
        <end position="18"/>
    </location>
</feature>
<evidence type="ECO:0000313" key="2">
    <source>
        <dbReference type="EMBL" id="SMC09633.1"/>
    </source>
</evidence>
<accession>A0A1W1WV77</accession>
<dbReference type="Proteomes" id="UP000192602">
    <property type="component" value="Unassembled WGS sequence"/>
</dbReference>
<feature type="chain" id="PRO_5012845521" evidence="1">
    <location>
        <begin position="19"/>
        <end position="141"/>
    </location>
</feature>